<keyword evidence="14 16" id="KW-0030">Aminoacyl-tRNA synthetase</keyword>
<reference evidence="18 19" key="2">
    <citation type="submission" date="2011-10" db="EMBL/GenBank/DDBJ databases">
        <title>The Genome Sequence of Simonsiella muelleri ATCC 29453.</title>
        <authorList>
            <consortium name="The Broad Institute Genome Sequencing Platform"/>
            <consortium name="The Broad Institute Genome Sequencing Center for Infectious Disease"/>
            <person name="Earl A."/>
            <person name="Ward D."/>
            <person name="Feldgarden M."/>
            <person name="Gevers D."/>
            <person name="Izard J."/>
            <person name="Baranova O.V."/>
            <person name="Blanton J.M."/>
            <person name="Tanner A.C."/>
            <person name="Dewhirst F."/>
            <person name="Young S.K."/>
            <person name="Zeng Q."/>
            <person name="Gargeya S."/>
            <person name="Fitzgerald M."/>
            <person name="Haas B."/>
            <person name="Abouelleil A."/>
            <person name="Alvarado L."/>
            <person name="Arachchi H.M."/>
            <person name="Berlin A."/>
            <person name="Brown A."/>
            <person name="Chapman S.B."/>
            <person name="Chen Z."/>
            <person name="Dunbar C."/>
            <person name="Freedman E."/>
            <person name="Gearin G."/>
            <person name="Goldberg J."/>
            <person name="Griggs A."/>
            <person name="Gujja S."/>
            <person name="Heiman D."/>
            <person name="Howarth C."/>
            <person name="Larson L."/>
            <person name="Lui A."/>
            <person name="MacDonald P.J.P."/>
            <person name="Montmayeur A."/>
            <person name="Murphy C."/>
            <person name="Neiman D."/>
            <person name="Pearson M."/>
            <person name="Priest M."/>
            <person name="Roberts A."/>
            <person name="Saif S."/>
            <person name="Shea T."/>
            <person name="Shenoy N."/>
            <person name="Sisk P."/>
            <person name="Stolte C."/>
            <person name="Sykes S."/>
            <person name="Wortman J."/>
            <person name="Nusbaum C."/>
            <person name="Birren B."/>
        </authorList>
    </citation>
    <scope>NUCLEOTIDE SEQUENCE [LARGE SCALE GENOMIC DNA]</scope>
    <source>
        <strain evidence="18 19">ATCC 29453</strain>
    </source>
</reference>
<protein>
    <recommendedName>
        <fullName evidence="16">Methionine--tRNA ligase</fullName>
        <ecNumber evidence="16">6.1.1.10</ecNumber>
    </recommendedName>
    <alternativeName>
        <fullName evidence="16">Methionyl-tRNA synthetase</fullName>
        <shortName evidence="16">MetRS</shortName>
    </alternativeName>
</protein>
<feature type="binding site" evidence="16">
    <location>
        <position position="148"/>
    </location>
    <ligand>
        <name>Zn(2+)</name>
        <dbReference type="ChEBI" id="CHEBI:29105"/>
    </ligand>
</feature>
<evidence type="ECO:0000256" key="3">
    <source>
        <dbReference type="ARBA" id="ARBA00008258"/>
    </source>
</evidence>
<dbReference type="PANTHER" id="PTHR45765:SF1">
    <property type="entry name" value="METHIONINE--TRNA LIGASE, CYTOPLASMIC"/>
    <property type="match status" value="1"/>
</dbReference>
<dbReference type="EC" id="6.1.1.10" evidence="16"/>
<evidence type="ECO:0000256" key="5">
    <source>
        <dbReference type="ARBA" id="ARBA00022490"/>
    </source>
</evidence>
<dbReference type="InterPro" id="IPR012340">
    <property type="entry name" value="NA-bd_OB-fold"/>
</dbReference>
<keyword evidence="9 16" id="KW-0547">Nucleotide-binding</keyword>
<dbReference type="InterPro" id="IPR002547">
    <property type="entry name" value="tRNA-bd_dom"/>
</dbReference>
<evidence type="ECO:0000256" key="13">
    <source>
        <dbReference type="ARBA" id="ARBA00022917"/>
    </source>
</evidence>
<dbReference type="GO" id="GO:0005524">
    <property type="term" value="F:ATP binding"/>
    <property type="evidence" value="ECO:0007669"/>
    <property type="project" value="UniProtKB-UniRule"/>
</dbReference>
<dbReference type="CDD" id="cd02800">
    <property type="entry name" value="tRNA_bind_EcMetRS_like"/>
    <property type="match status" value="1"/>
</dbReference>
<dbReference type="GO" id="GO:0006431">
    <property type="term" value="P:methionyl-tRNA aminoacylation"/>
    <property type="evidence" value="ECO:0007669"/>
    <property type="project" value="UniProtKB-UniRule"/>
</dbReference>
<evidence type="ECO:0000256" key="11">
    <source>
        <dbReference type="ARBA" id="ARBA00022840"/>
    </source>
</evidence>
<dbReference type="PRINTS" id="PR01041">
    <property type="entry name" value="TRNASYNTHMET"/>
</dbReference>
<dbReference type="CDD" id="cd00814">
    <property type="entry name" value="MetRS_core"/>
    <property type="match status" value="1"/>
</dbReference>
<feature type="domain" description="TRNA-binding" evidence="17">
    <location>
        <begin position="580"/>
        <end position="683"/>
    </location>
</feature>
<evidence type="ECO:0000256" key="4">
    <source>
        <dbReference type="ARBA" id="ARBA00011738"/>
    </source>
</evidence>
<evidence type="ECO:0000313" key="19">
    <source>
        <dbReference type="Proteomes" id="UP000017813"/>
    </source>
</evidence>
<dbReference type="Pfam" id="PF19303">
    <property type="entry name" value="Anticodon_3"/>
    <property type="match status" value="1"/>
</dbReference>
<evidence type="ECO:0000259" key="17">
    <source>
        <dbReference type="PROSITE" id="PS50886"/>
    </source>
</evidence>
<dbReference type="Pfam" id="PF09334">
    <property type="entry name" value="tRNA-synt_1g"/>
    <property type="match status" value="1"/>
</dbReference>
<dbReference type="Proteomes" id="UP000017813">
    <property type="component" value="Unassembled WGS sequence"/>
</dbReference>
<feature type="short sequence motif" description="'HIGH' region" evidence="16">
    <location>
        <begin position="14"/>
        <end position="24"/>
    </location>
</feature>
<dbReference type="AlphaFoldDB" id="V9H6P3"/>
<sequence>MTQKRKILVTSALPYANGAIHLGHMVEHIQTDIWVRFQKLRGHECHYCCADDTHGTPIMLAAQKQGMTPEQMIAKTHTEHLADFTGFGIAYDNYYSTHSPENKSHSERIYRALKANNKIISKNINQLFDPEKQMFLPDRFVKGECPKCHAKDQYGDNCEVCGTTYAPTDLINPYSAVSGATPIMKETEHFFFKLSDCADYLKAWTSGETNGRAHLQPEALNKMNEWLKDGELADWDISRDAPYFGFEIPDEPNKYFYVWLDAPVGYMASFQNLCERNGLNFDDFFGKDSQAELYHFIGKDILYFHALFWTAMLEYSGHRAPNGIFAHGFLTVDGQKMSKSRGTFITAKSYLDLGLNPEWLRYYIAAKLNSKIEDIDLNLNDFIARINSDLIGKYINIASRAAGFIHKKFSGSLKDVSQSTLIKQLTEQSESIAQDYESREYNKALREIMGLADLVNEYVDANKPWELAKQDGMESRLHEVCSELINAFKILTAYLFPVLPNLSAQATAFLNVEKLDWTHTVSTLPENHKINPYNHLMQRIEEKQVNDLIEANKQSIQAAAPAQTPTSDYAPVAEQCSFDDFMKVDMRVAKVLNCEAVEGSTKLLKFNLDFGFEQRTIFSGIAASYPNPSELNGTMVIAIANFAPRKMAKFGVSEGMILSAADKDHNLKLLTVHESAKPGDKVG</sequence>
<keyword evidence="12 16" id="KW-0694">RNA-binding</keyword>
<dbReference type="InterPro" id="IPR029038">
    <property type="entry name" value="MetRS_Zn"/>
</dbReference>
<dbReference type="InterPro" id="IPR009080">
    <property type="entry name" value="tRNAsynth_Ia_anticodon-bd"/>
</dbReference>
<dbReference type="FunFam" id="2.20.28.20:FF:000001">
    <property type="entry name" value="Methionine--tRNA ligase"/>
    <property type="match status" value="1"/>
</dbReference>
<dbReference type="InterPro" id="IPR023458">
    <property type="entry name" value="Met-tRNA_ligase_1"/>
</dbReference>
<dbReference type="Gene3D" id="2.40.50.140">
    <property type="entry name" value="Nucleic acid-binding proteins"/>
    <property type="match status" value="1"/>
</dbReference>
<dbReference type="InterPro" id="IPR015413">
    <property type="entry name" value="Methionyl/Leucyl_tRNA_Synth"/>
</dbReference>
<evidence type="ECO:0000256" key="6">
    <source>
        <dbReference type="ARBA" id="ARBA00022555"/>
    </source>
</evidence>
<dbReference type="InterPro" id="IPR004495">
    <property type="entry name" value="Met-tRNA-synth_bsu_C"/>
</dbReference>
<comment type="function">
    <text evidence="1 16">Is required not only for elongation of protein synthesis but also for the initiation of all mRNA translation through initiator tRNA(fMet) aminoacylation.</text>
</comment>
<evidence type="ECO:0000256" key="8">
    <source>
        <dbReference type="ARBA" id="ARBA00022723"/>
    </source>
</evidence>
<dbReference type="SUPFAM" id="SSF52374">
    <property type="entry name" value="Nucleotidylyl transferase"/>
    <property type="match status" value="1"/>
</dbReference>
<dbReference type="NCBIfam" id="TIGR00399">
    <property type="entry name" value="metG_C_term"/>
    <property type="match status" value="1"/>
</dbReference>
<organism evidence="18 19">
    <name type="scientific">Simonsiella muelleri ATCC 29453</name>
    <dbReference type="NCBI Taxonomy" id="641147"/>
    <lineage>
        <taxon>Bacteria</taxon>
        <taxon>Pseudomonadati</taxon>
        <taxon>Pseudomonadota</taxon>
        <taxon>Betaproteobacteria</taxon>
        <taxon>Neisseriales</taxon>
        <taxon>Neisseriaceae</taxon>
        <taxon>Simonsiella</taxon>
    </lineage>
</organism>
<dbReference type="NCBIfam" id="NF001100">
    <property type="entry name" value="PRK00133.1"/>
    <property type="match status" value="1"/>
</dbReference>
<dbReference type="PANTHER" id="PTHR45765">
    <property type="entry name" value="METHIONINE--TRNA LIGASE"/>
    <property type="match status" value="1"/>
</dbReference>
<evidence type="ECO:0000313" key="18">
    <source>
        <dbReference type="EMBL" id="EFG31896.1"/>
    </source>
</evidence>
<dbReference type="FunFam" id="1.10.730.10:FF:000005">
    <property type="entry name" value="Methionine--tRNA ligase"/>
    <property type="match status" value="1"/>
</dbReference>
<dbReference type="CDD" id="cd07957">
    <property type="entry name" value="Anticodon_Ia_Met"/>
    <property type="match status" value="1"/>
</dbReference>
<dbReference type="InterPro" id="IPR041872">
    <property type="entry name" value="Anticodon_Met"/>
</dbReference>
<dbReference type="InterPro" id="IPR014729">
    <property type="entry name" value="Rossmann-like_a/b/a_fold"/>
</dbReference>
<dbReference type="InterPro" id="IPR001412">
    <property type="entry name" value="aa-tRNA-synth_I_CS"/>
</dbReference>
<dbReference type="PROSITE" id="PS00178">
    <property type="entry name" value="AA_TRNA_LIGASE_I"/>
    <property type="match status" value="1"/>
</dbReference>
<keyword evidence="11 16" id="KW-0067">ATP-binding</keyword>
<feature type="binding site" evidence="16">
    <location>
        <position position="161"/>
    </location>
    <ligand>
        <name>Zn(2+)</name>
        <dbReference type="ChEBI" id="CHEBI:29105"/>
    </ligand>
</feature>
<dbReference type="PROSITE" id="PS50886">
    <property type="entry name" value="TRBD"/>
    <property type="match status" value="1"/>
</dbReference>
<proteinExistence type="inferred from homology"/>
<dbReference type="EMBL" id="ADCY02000006">
    <property type="protein sequence ID" value="EFG31896.1"/>
    <property type="molecule type" value="Genomic_DNA"/>
</dbReference>
<dbReference type="InterPro" id="IPR014758">
    <property type="entry name" value="Met-tRNA_synth"/>
</dbReference>
<dbReference type="SUPFAM" id="SSF57770">
    <property type="entry name" value="Methionyl-tRNA synthetase (MetRS), Zn-domain"/>
    <property type="match status" value="1"/>
</dbReference>
<name>V9H6P3_9NEIS</name>
<dbReference type="GO" id="GO:0004825">
    <property type="term" value="F:methionine-tRNA ligase activity"/>
    <property type="evidence" value="ECO:0007669"/>
    <property type="project" value="UniProtKB-UniRule"/>
</dbReference>
<comment type="catalytic activity">
    <reaction evidence="15 16">
        <text>tRNA(Met) + L-methionine + ATP = L-methionyl-tRNA(Met) + AMP + diphosphate</text>
        <dbReference type="Rhea" id="RHEA:13481"/>
        <dbReference type="Rhea" id="RHEA-COMP:9667"/>
        <dbReference type="Rhea" id="RHEA-COMP:9698"/>
        <dbReference type="ChEBI" id="CHEBI:30616"/>
        <dbReference type="ChEBI" id="CHEBI:33019"/>
        <dbReference type="ChEBI" id="CHEBI:57844"/>
        <dbReference type="ChEBI" id="CHEBI:78442"/>
        <dbReference type="ChEBI" id="CHEBI:78530"/>
        <dbReference type="ChEBI" id="CHEBI:456215"/>
        <dbReference type="EC" id="6.1.1.10"/>
    </reaction>
</comment>
<evidence type="ECO:0000256" key="15">
    <source>
        <dbReference type="ARBA" id="ARBA00047364"/>
    </source>
</evidence>
<dbReference type="GO" id="GO:0046872">
    <property type="term" value="F:metal ion binding"/>
    <property type="evidence" value="ECO:0007669"/>
    <property type="project" value="UniProtKB-KW"/>
</dbReference>
<evidence type="ECO:0000256" key="12">
    <source>
        <dbReference type="ARBA" id="ARBA00022884"/>
    </source>
</evidence>
<comment type="similarity">
    <text evidence="3 16">Belongs to the class-I aminoacyl-tRNA synthetase family. MetG type 1 subfamily.</text>
</comment>
<dbReference type="NCBIfam" id="TIGR00398">
    <property type="entry name" value="metG"/>
    <property type="match status" value="1"/>
</dbReference>
<evidence type="ECO:0000256" key="14">
    <source>
        <dbReference type="ARBA" id="ARBA00023146"/>
    </source>
</evidence>
<keyword evidence="5 16" id="KW-0963">Cytoplasm</keyword>
<keyword evidence="13 16" id="KW-0648">Protein biosynthesis</keyword>
<gene>
    <name evidence="16" type="primary">metG</name>
    <name evidence="18" type="ORF">HMPREF9021_00298</name>
</gene>
<keyword evidence="19" id="KW-1185">Reference proteome</keyword>
<evidence type="ECO:0000256" key="9">
    <source>
        <dbReference type="ARBA" id="ARBA00022741"/>
    </source>
</evidence>
<dbReference type="Gene3D" id="1.10.730.10">
    <property type="entry name" value="Isoleucyl-tRNA Synthetase, Domain 1"/>
    <property type="match status" value="1"/>
</dbReference>
<feature type="short sequence motif" description="'KMSKS' region" evidence="16">
    <location>
        <begin position="336"/>
        <end position="340"/>
    </location>
</feature>
<accession>V9H6P3</accession>
<dbReference type="Gene3D" id="2.20.28.20">
    <property type="entry name" value="Methionyl-tRNA synthetase, Zn-domain"/>
    <property type="match status" value="1"/>
</dbReference>
<dbReference type="HOGENOM" id="CLU_009710_7_0_4"/>
<comment type="subunit">
    <text evidence="4 16">Homodimer.</text>
</comment>
<dbReference type="eggNOG" id="COG0073">
    <property type="taxonomic scope" value="Bacteria"/>
</dbReference>
<evidence type="ECO:0000256" key="10">
    <source>
        <dbReference type="ARBA" id="ARBA00022833"/>
    </source>
</evidence>
<dbReference type="HAMAP" id="MF_00098">
    <property type="entry name" value="Met_tRNA_synth_type1"/>
    <property type="match status" value="1"/>
</dbReference>
<dbReference type="STRING" id="641147.HMPREF9021_00298"/>
<keyword evidence="10 16" id="KW-0862">Zinc</keyword>
<dbReference type="SUPFAM" id="SSF47323">
    <property type="entry name" value="Anticodon-binding domain of a subclass of class I aminoacyl-tRNA synthetases"/>
    <property type="match status" value="1"/>
</dbReference>
<evidence type="ECO:0000256" key="2">
    <source>
        <dbReference type="ARBA" id="ARBA00004496"/>
    </source>
</evidence>
<feature type="binding site" evidence="16">
    <location>
        <position position="339"/>
    </location>
    <ligand>
        <name>ATP</name>
        <dbReference type="ChEBI" id="CHEBI:30616"/>
    </ligand>
</feature>
<feature type="binding site" evidence="16">
    <location>
        <position position="158"/>
    </location>
    <ligand>
        <name>Zn(2+)</name>
        <dbReference type="ChEBI" id="CHEBI:29105"/>
    </ligand>
</feature>
<evidence type="ECO:0000256" key="16">
    <source>
        <dbReference type="HAMAP-Rule" id="MF_00098"/>
    </source>
</evidence>
<comment type="cofactor">
    <cofactor evidence="16">
        <name>Zn(2+)</name>
        <dbReference type="ChEBI" id="CHEBI:29105"/>
    </cofactor>
    <text evidence="16">Binds 1 zinc ion per subunit.</text>
</comment>
<evidence type="ECO:0000256" key="7">
    <source>
        <dbReference type="ARBA" id="ARBA00022598"/>
    </source>
</evidence>
<comment type="subcellular location">
    <subcellularLocation>
        <location evidence="2 16">Cytoplasm</location>
    </subcellularLocation>
</comment>
<keyword evidence="7 16" id="KW-0436">Ligase</keyword>
<dbReference type="Pfam" id="PF01588">
    <property type="entry name" value="tRNA_bind"/>
    <property type="match status" value="1"/>
</dbReference>
<keyword evidence="6 16" id="KW-0820">tRNA-binding</keyword>
<dbReference type="Gene3D" id="3.40.50.620">
    <property type="entry name" value="HUPs"/>
    <property type="match status" value="1"/>
</dbReference>
<feature type="binding site" evidence="16">
    <location>
        <position position="145"/>
    </location>
    <ligand>
        <name>Zn(2+)</name>
        <dbReference type="ChEBI" id="CHEBI:29105"/>
    </ligand>
</feature>
<reference evidence="18 19" key="1">
    <citation type="submission" date="2010-03" db="EMBL/GenBank/DDBJ databases">
        <authorList>
            <consortium name="The Broad Institute Genome Sequencing Platform"/>
            <person name="Ward D."/>
            <person name="Earl A."/>
            <person name="Feldgarden M."/>
            <person name="Gevers D."/>
            <person name="Young S."/>
            <person name="Zeng Q."/>
            <person name="Koehrsen M."/>
            <person name="Alvarado L."/>
            <person name="Berlin A.M."/>
            <person name="Borenstein D."/>
            <person name="Chapman S.B."/>
            <person name="Chen Z."/>
            <person name="Engels R."/>
            <person name="Freedman E."/>
            <person name="Gellesch M."/>
            <person name="Goldberg J."/>
            <person name="Griggs A."/>
            <person name="Gujja S."/>
            <person name="Heilman E.R."/>
            <person name="Heiman D.I."/>
            <person name="Hepburn T.A."/>
            <person name="Howarth C."/>
            <person name="Jen D."/>
            <person name="Larson L."/>
            <person name="Mehta T."/>
            <person name="Park D."/>
            <person name="Pearson M."/>
            <person name="Richards J."/>
            <person name="Roberts A."/>
            <person name="Saif S."/>
            <person name="Shea T.D."/>
            <person name="Shenoy N."/>
            <person name="Sisk P."/>
            <person name="Stolte C."/>
            <person name="Sykes S.N."/>
            <person name="Walk T."/>
            <person name="White J."/>
            <person name="Yandava C."/>
            <person name="Izard J."/>
            <person name="Baranova O.V."/>
            <person name="Blanton J.M."/>
            <person name="Tanner A.C."/>
            <person name="Dewhirst F."/>
            <person name="Haas B."/>
            <person name="Nusbaum C."/>
            <person name="Birren B."/>
        </authorList>
    </citation>
    <scope>NUCLEOTIDE SEQUENCE [LARGE SCALE GENOMIC DNA]</scope>
    <source>
        <strain evidence="18 19">ATCC 29453</strain>
    </source>
</reference>
<comment type="caution">
    <text evidence="18">The sequence shown here is derived from an EMBL/GenBank/DDBJ whole genome shotgun (WGS) entry which is preliminary data.</text>
</comment>
<dbReference type="FunFam" id="2.40.50.140:FF:000042">
    <property type="entry name" value="Methionine--tRNA ligase"/>
    <property type="match status" value="1"/>
</dbReference>
<dbReference type="GO" id="GO:0000049">
    <property type="term" value="F:tRNA binding"/>
    <property type="evidence" value="ECO:0007669"/>
    <property type="project" value="UniProtKB-UniRule"/>
</dbReference>
<dbReference type="SUPFAM" id="SSF50249">
    <property type="entry name" value="Nucleic acid-binding proteins"/>
    <property type="match status" value="1"/>
</dbReference>
<keyword evidence="8 16" id="KW-0479">Metal-binding</keyword>
<dbReference type="GO" id="GO:0005829">
    <property type="term" value="C:cytosol"/>
    <property type="evidence" value="ECO:0007669"/>
    <property type="project" value="TreeGrafter"/>
</dbReference>
<dbReference type="eggNOG" id="COG0143">
    <property type="taxonomic scope" value="Bacteria"/>
</dbReference>
<evidence type="ECO:0000256" key="1">
    <source>
        <dbReference type="ARBA" id="ARBA00003314"/>
    </source>
</evidence>
<dbReference type="InterPro" id="IPR033911">
    <property type="entry name" value="MetRS_core"/>
</dbReference>